<evidence type="ECO:0000313" key="2">
    <source>
        <dbReference type="EMBL" id="CAE7401306.1"/>
    </source>
</evidence>
<dbReference type="Proteomes" id="UP000604046">
    <property type="component" value="Unassembled WGS sequence"/>
</dbReference>
<gene>
    <name evidence="2" type="ORF">SNAT2548_LOCUS21846</name>
</gene>
<dbReference type="AlphaFoldDB" id="A0A812QSF3"/>
<name>A0A812QSF3_9DINO</name>
<proteinExistence type="predicted"/>
<evidence type="ECO:0008006" key="4">
    <source>
        <dbReference type="Google" id="ProtNLM"/>
    </source>
</evidence>
<keyword evidence="3" id="KW-1185">Reference proteome</keyword>
<feature type="region of interest" description="Disordered" evidence="1">
    <location>
        <begin position="15"/>
        <end position="43"/>
    </location>
</feature>
<comment type="caution">
    <text evidence="2">The sequence shown here is derived from an EMBL/GenBank/DDBJ whole genome shotgun (WGS) entry which is preliminary data.</text>
</comment>
<dbReference type="OrthoDB" id="434799at2759"/>
<organism evidence="2 3">
    <name type="scientific">Symbiodinium natans</name>
    <dbReference type="NCBI Taxonomy" id="878477"/>
    <lineage>
        <taxon>Eukaryota</taxon>
        <taxon>Sar</taxon>
        <taxon>Alveolata</taxon>
        <taxon>Dinophyceae</taxon>
        <taxon>Suessiales</taxon>
        <taxon>Symbiodiniaceae</taxon>
        <taxon>Symbiodinium</taxon>
    </lineage>
</organism>
<sequence length="501" mass="56243">MGLVEPSPWELLEETAEFEQESPRDELQDNATKTATRTPQDSKLPEESLLLLPDGLWKWLSLKGSLKLSLKLVVVLQRKLETAELEQRKSSKEKKFFQKTCGLFQPNELSLNAMHNLQSTHEKNKEVQNGSVAELLMKKGVLQKDPPERGSCKCTARQTPRWKLEAQGHSCQWRCKACRKTLAVTRRDEDLFGKQRLALRSLAGAMWLYTSGLHFSPDQASVVLGVDHRTLRALYETFNKLFTPLVEQLNSELVVGACGADLELDEVAFRSVGRPGGIVWLRYIGVARRGSSKVWLQRLPYRVTQAGQGGGGPLSLEEMKEALLLESDKPVLAEGSVCHTDGAKAYRALASPTTEGPLVDGSLTKFGLKLAHTAVKHKPPHPEFTKRFEVNVWTGESFEKQVRLGGTQKLDGFFASFRRVVGRKPFNNVGASDESAPRMEELMHFHVRAFQLKMWFAGCDMFAVYGKLRELARAGVDNVKWCNLTRRSSKLLSNRSLYSAM</sequence>
<feature type="compositionally biased region" description="Polar residues" evidence="1">
    <location>
        <begin position="29"/>
        <end position="39"/>
    </location>
</feature>
<reference evidence="2" key="1">
    <citation type="submission" date="2021-02" db="EMBL/GenBank/DDBJ databases">
        <authorList>
            <person name="Dougan E. K."/>
            <person name="Rhodes N."/>
            <person name="Thang M."/>
            <person name="Chan C."/>
        </authorList>
    </citation>
    <scope>NUCLEOTIDE SEQUENCE</scope>
</reference>
<evidence type="ECO:0000256" key="1">
    <source>
        <dbReference type="SAM" id="MobiDB-lite"/>
    </source>
</evidence>
<evidence type="ECO:0000313" key="3">
    <source>
        <dbReference type="Proteomes" id="UP000604046"/>
    </source>
</evidence>
<protein>
    <recommendedName>
        <fullName evidence="4">ISXO2-like transposase domain-containing protein</fullName>
    </recommendedName>
</protein>
<dbReference type="EMBL" id="CAJNDS010002264">
    <property type="protein sequence ID" value="CAE7401306.1"/>
    <property type="molecule type" value="Genomic_DNA"/>
</dbReference>
<accession>A0A812QSF3</accession>